<dbReference type="InterPro" id="IPR006311">
    <property type="entry name" value="TAT_signal"/>
</dbReference>
<dbReference type="AlphaFoldDB" id="A0A7K3W282"/>
<dbReference type="Proteomes" id="UP000470246">
    <property type="component" value="Unassembled WGS sequence"/>
</dbReference>
<evidence type="ECO:0000313" key="3">
    <source>
        <dbReference type="Proteomes" id="UP000470246"/>
    </source>
</evidence>
<comment type="caution">
    <text evidence="2">The sequence shown here is derived from an EMBL/GenBank/DDBJ whole genome shotgun (WGS) entry which is preliminary data.</text>
</comment>
<gene>
    <name evidence="2" type="ORF">GCU56_09095</name>
</gene>
<feature type="signal peptide" evidence="1">
    <location>
        <begin position="1"/>
        <end position="34"/>
    </location>
</feature>
<name>A0A7K3W282_9ACTN</name>
<dbReference type="EMBL" id="JAAGWF010000009">
    <property type="protein sequence ID" value="NEK58027.1"/>
    <property type="molecule type" value="Genomic_DNA"/>
</dbReference>
<dbReference type="PROSITE" id="PS51318">
    <property type="entry name" value="TAT"/>
    <property type="match status" value="1"/>
</dbReference>
<accession>A0A7K3W282</accession>
<keyword evidence="3" id="KW-1185">Reference proteome</keyword>
<proteinExistence type="predicted"/>
<organism evidence="2 3">
    <name type="scientific">Geodermatophilus sabuli</name>
    <dbReference type="NCBI Taxonomy" id="1564158"/>
    <lineage>
        <taxon>Bacteria</taxon>
        <taxon>Bacillati</taxon>
        <taxon>Actinomycetota</taxon>
        <taxon>Actinomycetes</taxon>
        <taxon>Geodermatophilales</taxon>
        <taxon>Geodermatophilaceae</taxon>
        <taxon>Geodermatophilus</taxon>
    </lineage>
</organism>
<evidence type="ECO:0000256" key="1">
    <source>
        <dbReference type="SAM" id="SignalP"/>
    </source>
</evidence>
<evidence type="ECO:0000313" key="2">
    <source>
        <dbReference type="EMBL" id="NEK58027.1"/>
    </source>
</evidence>
<reference evidence="2 3" key="1">
    <citation type="submission" date="2020-02" db="EMBL/GenBank/DDBJ databases">
        <title>Geodermatophilus sabuli CPCC 205279 I12A-02694.</title>
        <authorList>
            <person name="Jiang Z."/>
        </authorList>
    </citation>
    <scope>NUCLEOTIDE SEQUENCE [LARGE SCALE GENOMIC DNA]</scope>
    <source>
        <strain evidence="2 3">I12A-02694</strain>
    </source>
</reference>
<keyword evidence="1" id="KW-0732">Signal</keyword>
<sequence>MSTRRPTRTRTLARVVTVAAAAVLVGSAAPAALADPAAVDTRDLSCAALLQQATSWPGTDAEGHPIFSDRYESYLLSQPACASPRA</sequence>
<dbReference type="RefSeq" id="WP_163481378.1">
    <property type="nucleotide sequence ID" value="NZ_JAAGWF010000009.1"/>
</dbReference>
<feature type="chain" id="PRO_5039153323" description="Secreted protein" evidence="1">
    <location>
        <begin position="35"/>
        <end position="86"/>
    </location>
</feature>
<protein>
    <recommendedName>
        <fullName evidence="4">Secreted protein</fullName>
    </recommendedName>
</protein>
<evidence type="ECO:0008006" key="4">
    <source>
        <dbReference type="Google" id="ProtNLM"/>
    </source>
</evidence>